<organism evidence="2 3">
    <name type="scientific">Phascolomyces articulosus</name>
    <dbReference type="NCBI Taxonomy" id="60185"/>
    <lineage>
        <taxon>Eukaryota</taxon>
        <taxon>Fungi</taxon>
        <taxon>Fungi incertae sedis</taxon>
        <taxon>Mucoromycota</taxon>
        <taxon>Mucoromycotina</taxon>
        <taxon>Mucoromycetes</taxon>
        <taxon>Mucorales</taxon>
        <taxon>Lichtheimiaceae</taxon>
        <taxon>Phascolomyces</taxon>
    </lineage>
</organism>
<evidence type="ECO:0000313" key="2">
    <source>
        <dbReference type="EMBL" id="KAI9265068.1"/>
    </source>
</evidence>
<evidence type="ECO:0000313" key="3">
    <source>
        <dbReference type="Proteomes" id="UP001209540"/>
    </source>
</evidence>
<sequence length="284" mass="32251">MDIKKEYPDDVKITSLPPTPYQPKEQQVLYYTPPPVQQESHSKRWTWVRRFIISLAALAFIMHCTSSNRLSQLWKSYSKDGKEHLVLHTGFPAIGDDAMGQSIFPNQGAAIAFSPNTAAAASTMMQPRDITIQKESWWDRWFPWRHVHLKSVQLAVHSPSSKPVKARLAVCTSTRDASTLWETIPDATQCVASMSSLTVLDSNDDPAVLEWIAPTEDSEDAIVLRKKNIYWLVVQTEQDEFDWVYALPSDDYIGDSRVAYETQNGWKLEQGEQVPSVMITVVDH</sequence>
<reference evidence="2" key="2">
    <citation type="submission" date="2023-02" db="EMBL/GenBank/DDBJ databases">
        <authorList>
            <consortium name="DOE Joint Genome Institute"/>
            <person name="Mondo S.J."/>
            <person name="Chang Y."/>
            <person name="Wang Y."/>
            <person name="Ahrendt S."/>
            <person name="Andreopoulos W."/>
            <person name="Barry K."/>
            <person name="Beard J."/>
            <person name="Benny G.L."/>
            <person name="Blankenship S."/>
            <person name="Bonito G."/>
            <person name="Cuomo C."/>
            <person name="Desiro A."/>
            <person name="Gervers K.A."/>
            <person name="Hundley H."/>
            <person name="Kuo A."/>
            <person name="LaButti K."/>
            <person name="Lang B.F."/>
            <person name="Lipzen A."/>
            <person name="O'Donnell K."/>
            <person name="Pangilinan J."/>
            <person name="Reynolds N."/>
            <person name="Sandor L."/>
            <person name="Smith M.W."/>
            <person name="Tsang A."/>
            <person name="Grigoriev I.V."/>
            <person name="Stajich J.E."/>
            <person name="Spatafora J.W."/>
        </authorList>
    </citation>
    <scope>NUCLEOTIDE SEQUENCE</scope>
    <source>
        <strain evidence="2">RSA 2281</strain>
    </source>
</reference>
<feature type="region of interest" description="Disordered" evidence="1">
    <location>
        <begin position="1"/>
        <end position="20"/>
    </location>
</feature>
<evidence type="ECO:0000256" key="1">
    <source>
        <dbReference type="SAM" id="MobiDB-lite"/>
    </source>
</evidence>
<dbReference type="Proteomes" id="UP001209540">
    <property type="component" value="Unassembled WGS sequence"/>
</dbReference>
<proteinExistence type="predicted"/>
<reference evidence="2" key="1">
    <citation type="journal article" date="2022" name="IScience">
        <title>Evolution of zygomycete secretomes and the origins of terrestrial fungal ecologies.</title>
        <authorList>
            <person name="Chang Y."/>
            <person name="Wang Y."/>
            <person name="Mondo S."/>
            <person name="Ahrendt S."/>
            <person name="Andreopoulos W."/>
            <person name="Barry K."/>
            <person name="Beard J."/>
            <person name="Benny G.L."/>
            <person name="Blankenship S."/>
            <person name="Bonito G."/>
            <person name="Cuomo C."/>
            <person name="Desiro A."/>
            <person name="Gervers K.A."/>
            <person name="Hundley H."/>
            <person name="Kuo A."/>
            <person name="LaButti K."/>
            <person name="Lang B.F."/>
            <person name="Lipzen A."/>
            <person name="O'Donnell K."/>
            <person name="Pangilinan J."/>
            <person name="Reynolds N."/>
            <person name="Sandor L."/>
            <person name="Smith M.E."/>
            <person name="Tsang A."/>
            <person name="Grigoriev I.V."/>
            <person name="Stajich J.E."/>
            <person name="Spatafora J.W."/>
        </authorList>
    </citation>
    <scope>NUCLEOTIDE SEQUENCE</scope>
    <source>
        <strain evidence="2">RSA 2281</strain>
    </source>
</reference>
<gene>
    <name evidence="2" type="ORF">BDA99DRAFT_507614</name>
</gene>
<dbReference type="AlphaFoldDB" id="A0AAD5KB85"/>
<feature type="compositionally biased region" description="Basic and acidic residues" evidence="1">
    <location>
        <begin position="1"/>
        <end position="12"/>
    </location>
</feature>
<dbReference type="EMBL" id="JAIXMP010000011">
    <property type="protein sequence ID" value="KAI9265068.1"/>
    <property type="molecule type" value="Genomic_DNA"/>
</dbReference>
<protein>
    <submittedName>
        <fullName evidence="2">Uncharacterized protein</fullName>
    </submittedName>
</protein>
<comment type="caution">
    <text evidence="2">The sequence shown here is derived from an EMBL/GenBank/DDBJ whole genome shotgun (WGS) entry which is preliminary data.</text>
</comment>
<name>A0AAD5KB85_9FUNG</name>
<keyword evidence="3" id="KW-1185">Reference proteome</keyword>
<accession>A0AAD5KB85</accession>